<dbReference type="InterPro" id="IPR036465">
    <property type="entry name" value="vWFA_dom_sf"/>
</dbReference>
<dbReference type="Proteomes" id="UP000826234">
    <property type="component" value="Unassembled WGS sequence"/>
</dbReference>
<dbReference type="PANTHER" id="PTHR24020">
    <property type="entry name" value="COLLAGEN ALPHA"/>
    <property type="match status" value="1"/>
</dbReference>
<dbReference type="EMBL" id="JAIPUX010000521">
    <property type="protein sequence ID" value="KAH0627280.1"/>
    <property type="molecule type" value="Genomic_DNA"/>
</dbReference>
<feature type="domain" description="VWFA" evidence="1">
    <location>
        <begin position="208"/>
        <end position="402"/>
    </location>
</feature>
<dbReference type="SMART" id="SM00327">
    <property type="entry name" value="VWA"/>
    <property type="match status" value="2"/>
</dbReference>
<dbReference type="Gene3D" id="3.40.50.410">
    <property type="entry name" value="von Willebrand factor, type A domain"/>
    <property type="match status" value="2"/>
</dbReference>
<dbReference type="PANTHER" id="PTHR24020:SF87">
    <property type="entry name" value="COLLAGEN ALPHA-1(VI) CHAIN-LIKE"/>
    <property type="match status" value="1"/>
</dbReference>
<sequence>MLGRWECPVYPTELVFALDVSQDTTPQLFQRMKNIVIEVVNNTKIRESNCPVGARLAVVSFSSETHHLIRFSDFHSKSQLLRELSALSYQRSTNKRDLGGSMRYVARNIFKRTLPGANVRKVAVFFSNGPSVNPDSINTAVLEFSALDLVLAVITFNNITEVNHPLMVRRSIIFYLFHIKWMILDNKCKPNAACEHTRTKHPPWAYVDTAFILDSSWKMIPSEFEKLRSFLSRALDNFEVSPEPVISLVGDRVAIVSHAPSSFQHQTQKTLVKKEFDLMTYGETQLMKKHIQESLQHLGGDPAVGHAIQWTLNHIFSSAPSLRKHKAIVVISAGETSPWDKELLKKVALRAKCQGYALLVLSLGRTYNSTELEELASLPLEQHLIQLGRTHKPELNYALQFLKAFLHLLRNGINSYPPADLRTKCNKINIQKTRYTSRSLSLM</sequence>
<evidence type="ECO:0000313" key="3">
    <source>
        <dbReference type="Proteomes" id="UP000826234"/>
    </source>
</evidence>
<reference evidence="2 3" key="1">
    <citation type="journal article" date="2022" name="Gigascience">
        <title>A chromosome-level genome assembly and annotation of the desert horned lizard, Phrynosoma platyrhinos, provides insight into chromosomal rearrangements among reptiles.</title>
        <authorList>
            <person name="Koochekian N."/>
            <person name="Ascanio A."/>
            <person name="Farleigh K."/>
            <person name="Card D.C."/>
            <person name="Schield D.R."/>
            <person name="Castoe T.A."/>
            <person name="Jezkova T."/>
        </authorList>
    </citation>
    <scope>NUCLEOTIDE SEQUENCE [LARGE SCALE GENOMIC DNA]</scope>
    <source>
        <strain evidence="2">NK-2021</strain>
    </source>
</reference>
<dbReference type="InterPro" id="IPR050525">
    <property type="entry name" value="ECM_Assembly_Org"/>
</dbReference>
<comment type="caution">
    <text evidence="2">The sequence shown here is derived from an EMBL/GenBank/DDBJ whole genome shotgun (WGS) entry which is preliminary data.</text>
</comment>
<organism evidence="2 3">
    <name type="scientific">Phrynosoma platyrhinos</name>
    <name type="common">Desert horned lizard</name>
    <dbReference type="NCBI Taxonomy" id="52577"/>
    <lineage>
        <taxon>Eukaryota</taxon>
        <taxon>Metazoa</taxon>
        <taxon>Chordata</taxon>
        <taxon>Craniata</taxon>
        <taxon>Vertebrata</taxon>
        <taxon>Euteleostomi</taxon>
        <taxon>Lepidosauria</taxon>
        <taxon>Squamata</taxon>
        <taxon>Bifurcata</taxon>
        <taxon>Unidentata</taxon>
        <taxon>Episquamata</taxon>
        <taxon>Toxicofera</taxon>
        <taxon>Iguania</taxon>
        <taxon>Phrynosomatidae</taxon>
        <taxon>Phrynosomatinae</taxon>
        <taxon>Phrynosoma</taxon>
    </lineage>
</organism>
<proteinExistence type="predicted"/>
<evidence type="ECO:0000313" key="2">
    <source>
        <dbReference type="EMBL" id="KAH0627280.1"/>
    </source>
</evidence>
<evidence type="ECO:0000259" key="1">
    <source>
        <dbReference type="PROSITE" id="PS50234"/>
    </source>
</evidence>
<dbReference type="PROSITE" id="PS50234">
    <property type="entry name" value="VWFA"/>
    <property type="match status" value="2"/>
</dbReference>
<dbReference type="InterPro" id="IPR002035">
    <property type="entry name" value="VWF_A"/>
</dbReference>
<dbReference type="Pfam" id="PF00092">
    <property type="entry name" value="VWA"/>
    <property type="match status" value="2"/>
</dbReference>
<keyword evidence="3" id="KW-1185">Reference proteome</keyword>
<protein>
    <recommendedName>
        <fullName evidence="1">VWFA domain-containing protein</fullName>
    </recommendedName>
</protein>
<dbReference type="CDD" id="cd01450">
    <property type="entry name" value="vWFA_subfamily_ECM"/>
    <property type="match status" value="2"/>
</dbReference>
<gene>
    <name evidence="2" type="ORF">JD844_002803</name>
</gene>
<name>A0ABQ7TC36_PHRPL</name>
<dbReference type="SUPFAM" id="SSF53300">
    <property type="entry name" value="vWA-like"/>
    <property type="match status" value="2"/>
</dbReference>
<accession>A0ABQ7TC36</accession>
<feature type="domain" description="VWFA" evidence="1">
    <location>
        <begin position="13"/>
        <end position="158"/>
    </location>
</feature>